<comment type="catalytic activity">
    <reaction evidence="1">
        <text>O-phospho-L-threonyl-[protein] + H2O = L-threonyl-[protein] + phosphate</text>
        <dbReference type="Rhea" id="RHEA:47004"/>
        <dbReference type="Rhea" id="RHEA-COMP:11060"/>
        <dbReference type="Rhea" id="RHEA-COMP:11605"/>
        <dbReference type="ChEBI" id="CHEBI:15377"/>
        <dbReference type="ChEBI" id="CHEBI:30013"/>
        <dbReference type="ChEBI" id="CHEBI:43474"/>
        <dbReference type="ChEBI" id="CHEBI:61977"/>
        <dbReference type="EC" id="3.1.3.16"/>
    </reaction>
</comment>
<dbReference type="EC" id="3.1.3.16" evidence="1"/>
<dbReference type="GO" id="GO:0004722">
    <property type="term" value="F:protein serine/threonine phosphatase activity"/>
    <property type="evidence" value="ECO:0007669"/>
    <property type="project" value="UniProtKB-EC"/>
</dbReference>
<dbReference type="InterPro" id="IPR039123">
    <property type="entry name" value="PPTC7"/>
</dbReference>
<keyword evidence="1" id="KW-0479">Metal-binding</keyword>
<dbReference type="PANTHER" id="PTHR12320:SF1">
    <property type="entry name" value="PROTEIN PHOSPHATASE PTC7 HOMOLOG"/>
    <property type="match status" value="1"/>
</dbReference>
<keyword evidence="5" id="KW-1185">Reference proteome</keyword>
<keyword evidence="1" id="KW-0378">Hydrolase</keyword>
<dbReference type="GO" id="GO:0009507">
    <property type="term" value="C:chloroplast"/>
    <property type="evidence" value="ECO:0007669"/>
    <property type="project" value="TreeGrafter"/>
</dbReference>
<dbReference type="EMBL" id="JBAMMX010000024">
    <property type="protein sequence ID" value="KAK6916072.1"/>
    <property type="molecule type" value="Genomic_DNA"/>
</dbReference>
<feature type="region of interest" description="Disordered" evidence="2">
    <location>
        <begin position="115"/>
        <end position="138"/>
    </location>
</feature>
<dbReference type="SUPFAM" id="SSF81606">
    <property type="entry name" value="PP2C-like"/>
    <property type="match status" value="1"/>
</dbReference>
<reference evidence="4 5" key="1">
    <citation type="submission" date="2023-12" db="EMBL/GenBank/DDBJ databases">
        <title>A high-quality genome assembly for Dillenia turbinata (Dilleniales).</title>
        <authorList>
            <person name="Chanderbali A."/>
        </authorList>
    </citation>
    <scope>NUCLEOTIDE SEQUENCE [LARGE SCALE GENOMIC DNA]</scope>
    <source>
        <strain evidence="4">LSX21</strain>
        <tissue evidence="4">Leaf</tissue>
    </source>
</reference>
<evidence type="ECO:0000256" key="2">
    <source>
        <dbReference type="SAM" id="MobiDB-lite"/>
    </source>
</evidence>
<dbReference type="GO" id="GO:0046872">
    <property type="term" value="F:metal ion binding"/>
    <property type="evidence" value="ECO:0007669"/>
    <property type="project" value="UniProtKB-UniRule"/>
</dbReference>
<evidence type="ECO:0000313" key="5">
    <source>
        <dbReference type="Proteomes" id="UP001370490"/>
    </source>
</evidence>
<dbReference type="AlphaFoldDB" id="A0AAN8USU9"/>
<organism evidence="4 5">
    <name type="scientific">Dillenia turbinata</name>
    <dbReference type="NCBI Taxonomy" id="194707"/>
    <lineage>
        <taxon>Eukaryota</taxon>
        <taxon>Viridiplantae</taxon>
        <taxon>Streptophyta</taxon>
        <taxon>Embryophyta</taxon>
        <taxon>Tracheophyta</taxon>
        <taxon>Spermatophyta</taxon>
        <taxon>Magnoliopsida</taxon>
        <taxon>eudicotyledons</taxon>
        <taxon>Gunneridae</taxon>
        <taxon>Pentapetalae</taxon>
        <taxon>Dilleniales</taxon>
        <taxon>Dilleniaceae</taxon>
        <taxon>Dillenia</taxon>
    </lineage>
</organism>
<comment type="cofactor">
    <cofactor evidence="1">
        <name>Mn(2+)</name>
        <dbReference type="ChEBI" id="CHEBI:29035"/>
    </cofactor>
</comment>
<proteinExistence type="inferred from homology"/>
<evidence type="ECO:0000313" key="4">
    <source>
        <dbReference type="EMBL" id="KAK6916072.1"/>
    </source>
</evidence>
<dbReference type="Gene3D" id="3.40.50.300">
    <property type="entry name" value="P-loop containing nucleotide triphosphate hydrolases"/>
    <property type="match status" value="1"/>
</dbReference>
<dbReference type="Proteomes" id="UP001370490">
    <property type="component" value="Unassembled WGS sequence"/>
</dbReference>
<evidence type="ECO:0000256" key="1">
    <source>
        <dbReference type="RuleBase" id="RU366020"/>
    </source>
</evidence>
<dbReference type="PROSITE" id="PS51746">
    <property type="entry name" value="PPM_2"/>
    <property type="match status" value="1"/>
</dbReference>
<comment type="cofactor">
    <cofactor evidence="1">
        <name>Mg(2+)</name>
        <dbReference type="ChEBI" id="CHEBI:18420"/>
    </cofactor>
</comment>
<feature type="domain" description="PPM-type phosphatase" evidence="3">
    <location>
        <begin position="156"/>
        <end position="394"/>
    </location>
</feature>
<name>A0AAN8USU9_9MAGN</name>
<dbReference type="InterPro" id="IPR036457">
    <property type="entry name" value="PPM-type-like_dom_sf"/>
</dbReference>
<keyword evidence="1" id="KW-0904">Protein phosphatase</keyword>
<keyword evidence="1" id="KW-0464">Manganese</keyword>
<evidence type="ECO:0000259" key="3">
    <source>
        <dbReference type="PROSITE" id="PS51746"/>
    </source>
</evidence>
<keyword evidence="1" id="KW-0460">Magnesium</keyword>
<sequence length="401" mass="42926">MSIQGDLINGTGFRKALTIPMVVHVLRPNEVEDKRKDLILMMEQEMMETVNKHATVLVCGETGCGYGSRGSGLRSGIVGVTQAHRAAVLATAMQDLYELGLHPGKELDDNVIVSTSEAETKDQKAQSRGSSPEATEMDLGGTDLTGGESFTGLVLSSGAALLPHPSKALTGGEDAFFIAQRGWFGVADGVGQWSLEGINAGFYARELMENCKRIASDSNSVTTMDPKEVLSHGAAEAQSPGSSTVLVAHFDGRILHVANVGDSGFIIIRNNTVYKRSSPMVHEFNFPLQIERGDDPSEIVEEYKIYLEEGDVIVTATDGLFDNLYEQEVASIVTKSLQSNFKPAEIADFLANRAQMVGRSSSARSPFADAANAAGYVGYSGGKLDDVTVVVSVVQERAELQ</sequence>
<gene>
    <name evidence="4" type="ORF">RJ641_018933</name>
</gene>
<dbReference type="Pfam" id="PF07228">
    <property type="entry name" value="SpoIIE"/>
    <property type="match status" value="1"/>
</dbReference>
<dbReference type="CDD" id="cd00143">
    <property type="entry name" value="PP2Cc"/>
    <property type="match status" value="1"/>
</dbReference>
<comment type="caution">
    <text evidence="4">The sequence shown here is derived from an EMBL/GenBank/DDBJ whole genome shotgun (WGS) entry which is preliminary data.</text>
</comment>
<dbReference type="PANTHER" id="PTHR12320">
    <property type="entry name" value="PROTEIN PHOSPHATASE 2C"/>
    <property type="match status" value="1"/>
</dbReference>
<dbReference type="SMART" id="SM00331">
    <property type="entry name" value="PP2C_SIG"/>
    <property type="match status" value="1"/>
</dbReference>
<comment type="similarity">
    <text evidence="1">Belongs to the PP2C family.</text>
</comment>
<comment type="catalytic activity">
    <reaction evidence="1">
        <text>O-phospho-L-seryl-[protein] + H2O = L-seryl-[protein] + phosphate</text>
        <dbReference type="Rhea" id="RHEA:20629"/>
        <dbReference type="Rhea" id="RHEA-COMP:9863"/>
        <dbReference type="Rhea" id="RHEA-COMP:11604"/>
        <dbReference type="ChEBI" id="CHEBI:15377"/>
        <dbReference type="ChEBI" id="CHEBI:29999"/>
        <dbReference type="ChEBI" id="CHEBI:43474"/>
        <dbReference type="ChEBI" id="CHEBI:83421"/>
        <dbReference type="EC" id="3.1.3.16"/>
    </reaction>
</comment>
<protein>
    <recommendedName>
        <fullName evidence="1">Protein phosphatase</fullName>
        <ecNumber evidence="1">3.1.3.16</ecNumber>
    </recommendedName>
</protein>
<accession>A0AAN8USU9</accession>
<dbReference type="SMART" id="SM00332">
    <property type="entry name" value="PP2Cc"/>
    <property type="match status" value="1"/>
</dbReference>
<dbReference type="InterPro" id="IPR027417">
    <property type="entry name" value="P-loop_NTPase"/>
</dbReference>
<dbReference type="InterPro" id="IPR001932">
    <property type="entry name" value="PPM-type_phosphatase-like_dom"/>
</dbReference>
<dbReference type="Gene3D" id="3.60.40.10">
    <property type="entry name" value="PPM-type phosphatase domain"/>
    <property type="match status" value="2"/>
</dbReference>